<gene>
    <name evidence="1" type="ORF">GCM10009742_75100</name>
</gene>
<name>A0ABN2ENH1_9ACTN</name>
<dbReference type="RefSeq" id="WP_344200611.1">
    <property type="nucleotide sequence ID" value="NZ_BAAAND010000012.1"/>
</dbReference>
<reference evidence="1 2" key="1">
    <citation type="journal article" date="2019" name="Int. J. Syst. Evol. Microbiol.">
        <title>The Global Catalogue of Microorganisms (GCM) 10K type strain sequencing project: providing services to taxonomists for standard genome sequencing and annotation.</title>
        <authorList>
            <consortium name="The Broad Institute Genomics Platform"/>
            <consortium name="The Broad Institute Genome Sequencing Center for Infectious Disease"/>
            <person name="Wu L."/>
            <person name="Ma J."/>
        </authorList>
    </citation>
    <scope>NUCLEOTIDE SEQUENCE [LARGE SCALE GENOMIC DNA]</scope>
    <source>
        <strain evidence="1 2">JCM 14304</strain>
    </source>
</reference>
<protein>
    <submittedName>
        <fullName evidence="1">Uncharacterized protein</fullName>
    </submittedName>
</protein>
<evidence type="ECO:0000313" key="2">
    <source>
        <dbReference type="Proteomes" id="UP001500190"/>
    </source>
</evidence>
<sequence length="184" mass="19976">MTTLMFPIGHCLGTYYASATDSHVQQVRLGGEIVGLTDEEFAVWSLAHGLADDRGRWDRRRILELLAGSEIPDRVDQLLARNLLAEVDLDSPADFAARHRLLPLHLGLGNTPEVTAVFRSGTTEVALTGMTRTLYDLWLSGHLSPNLLVACKAHDAELTAVLTSLHALLAPSAACLDLATEEQP</sequence>
<comment type="caution">
    <text evidence="1">The sequence shown here is derived from an EMBL/GenBank/DDBJ whole genome shotgun (WGS) entry which is preliminary data.</text>
</comment>
<dbReference type="EMBL" id="BAAAND010000012">
    <property type="protein sequence ID" value="GAA1612878.1"/>
    <property type="molecule type" value="Genomic_DNA"/>
</dbReference>
<keyword evidence="2" id="KW-1185">Reference proteome</keyword>
<proteinExistence type="predicted"/>
<accession>A0ABN2ENH1</accession>
<evidence type="ECO:0000313" key="1">
    <source>
        <dbReference type="EMBL" id="GAA1612878.1"/>
    </source>
</evidence>
<dbReference type="Proteomes" id="UP001500190">
    <property type="component" value="Unassembled WGS sequence"/>
</dbReference>
<organism evidence="1 2">
    <name type="scientific">Kribbella karoonensis</name>
    <dbReference type="NCBI Taxonomy" id="324851"/>
    <lineage>
        <taxon>Bacteria</taxon>
        <taxon>Bacillati</taxon>
        <taxon>Actinomycetota</taxon>
        <taxon>Actinomycetes</taxon>
        <taxon>Propionibacteriales</taxon>
        <taxon>Kribbellaceae</taxon>
        <taxon>Kribbella</taxon>
    </lineage>
</organism>